<evidence type="ECO:0000256" key="2">
    <source>
        <dbReference type="SAM" id="Phobius"/>
    </source>
</evidence>
<feature type="compositionally biased region" description="Basic and acidic residues" evidence="1">
    <location>
        <begin position="564"/>
        <end position="574"/>
    </location>
</feature>
<keyword evidence="2" id="KW-0812">Transmembrane</keyword>
<dbReference type="Proteomes" id="UP000297245">
    <property type="component" value="Unassembled WGS sequence"/>
</dbReference>
<keyword evidence="2" id="KW-1133">Transmembrane helix</keyword>
<protein>
    <recommendedName>
        <fullName evidence="5">Transposase domain-containing protein</fullName>
    </recommendedName>
</protein>
<feature type="compositionally biased region" description="Basic and acidic residues" evidence="1">
    <location>
        <begin position="540"/>
        <end position="550"/>
    </location>
</feature>
<evidence type="ECO:0000313" key="3">
    <source>
        <dbReference type="EMBL" id="THU96176.1"/>
    </source>
</evidence>
<feature type="transmembrane region" description="Helical" evidence="2">
    <location>
        <begin position="6"/>
        <end position="26"/>
    </location>
</feature>
<dbReference type="EMBL" id="ML179182">
    <property type="protein sequence ID" value="THU96176.1"/>
    <property type="molecule type" value="Genomic_DNA"/>
</dbReference>
<keyword evidence="2" id="KW-0472">Membrane</keyword>
<proteinExistence type="predicted"/>
<evidence type="ECO:0008006" key="5">
    <source>
        <dbReference type="Google" id="ProtNLM"/>
    </source>
</evidence>
<keyword evidence="4" id="KW-1185">Reference proteome</keyword>
<name>A0A4S8M262_DENBC</name>
<sequence>MHTSVAPILGLTVHSVLLQLYTLVVWLHTHFHVPFLACNVVLFVVSNIVKAVDPSIIAPPVTFYSTLPTVLNHMGVEPDFQVLPVCPSCLKPYPASTTSCSICDAPLFRFIQSLNRRNSAGANSNPFLQFPMKSIESQLREILLVPGMEDLLEQWRDVSRVDGEYQDIFDGAICKELKGVDGRLFFANPLPDESNIAFLLSDVLQSHQLALTSPVSIHTISYRTSNIILTGIMPGPKEQTGDQVQQFMHIFVNELLRLWRYGFWVKTKKYPAGRRVHVILVCVICDKPAAHKLGGFASHSHTFFCHRCWIKQADKSSEQAFHANAFPSRTHDEHVRYGREYQKCDTETARKDFVKKFATRWSELCRLPYFDLCRMIVIDPMHNLILGIVKTHFYHIWIQCKILRKRHELLRFHQMLSKIQVPAYLGRLPALMGEPAGGSLTADQWLIAATVICPLIIPQLWNEYCVDDDAESVRLKRIGDIQKAIDERKAKAAAARKAKEAAKAKAAADARASRPRRKRTRTARAQFVDEDPEANEITDDGAKEQEHDIYMDGAAGSDDDDDGESRTAPKLHPEDPANFFKLSSALKLLLSRKLYSSDILEFERLIRDYNCELIRLYGKNVLRPNHHYAIHIADCVRDFGPLRGFWTFLFERINKVLKSYNSANHSSGELETSFFREFHRTVQQARVMNLMHANSDHLLQESIEAMYHVAADNRGTVQELSRELDQQNPDDGVTFTFSTRYERKDMEPDLYKLVLQHVQTVCILPFPLISHLDPTPNGIPLLPSAFFFDYAVVMQKRYWSSVRARNTANSIIATTSQDGTIHVGELLHIIGFQQEGIGIHRYGVVRWFCPANIEIATTPWSYA</sequence>
<dbReference type="PANTHER" id="PTHR46579:SF1">
    <property type="entry name" value="F5_8 TYPE C DOMAIN-CONTAINING PROTEIN"/>
    <property type="match status" value="1"/>
</dbReference>
<reference evidence="3 4" key="1">
    <citation type="journal article" date="2019" name="Nat. Ecol. Evol.">
        <title>Megaphylogeny resolves global patterns of mushroom evolution.</title>
        <authorList>
            <person name="Varga T."/>
            <person name="Krizsan K."/>
            <person name="Foldi C."/>
            <person name="Dima B."/>
            <person name="Sanchez-Garcia M."/>
            <person name="Sanchez-Ramirez S."/>
            <person name="Szollosi G.J."/>
            <person name="Szarkandi J.G."/>
            <person name="Papp V."/>
            <person name="Albert L."/>
            <person name="Andreopoulos W."/>
            <person name="Angelini C."/>
            <person name="Antonin V."/>
            <person name="Barry K.W."/>
            <person name="Bougher N.L."/>
            <person name="Buchanan P."/>
            <person name="Buyck B."/>
            <person name="Bense V."/>
            <person name="Catcheside P."/>
            <person name="Chovatia M."/>
            <person name="Cooper J."/>
            <person name="Damon W."/>
            <person name="Desjardin D."/>
            <person name="Finy P."/>
            <person name="Geml J."/>
            <person name="Haridas S."/>
            <person name="Hughes K."/>
            <person name="Justo A."/>
            <person name="Karasinski D."/>
            <person name="Kautmanova I."/>
            <person name="Kiss B."/>
            <person name="Kocsube S."/>
            <person name="Kotiranta H."/>
            <person name="LaButti K.M."/>
            <person name="Lechner B.E."/>
            <person name="Liimatainen K."/>
            <person name="Lipzen A."/>
            <person name="Lukacs Z."/>
            <person name="Mihaltcheva S."/>
            <person name="Morgado L.N."/>
            <person name="Niskanen T."/>
            <person name="Noordeloos M.E."/>
            <person name="Ohm R.A."/>
            <person name="Ortiz-Santana B."/>
            <person name="Ovrebo C."/>
            <person name="Racz N."/>
            <person name="Riley R."/>
            <person name="Savchenko A."/>
            <person name="Shiryaev A."/>
            <person name="Soop K."/>
            <person name="Spirin V."/>
            <person name="Szebenyi C."/>
            <person name="Tomsovsky M."/>
            <person name="Tulloss R.E."/>
            <person name="Uehling J."/>
            <person name="Grigoriev I.V."/>
            <person name="Vagvolgyi C."/>
            <person name="Papp T."/>
            <person name="Martin F.M."/>
            <person name="Miettinen O."/>
            <person name="Hibbett D.S."/>
            <person name="Nagy L.G."/>
        </authorList>
    </citation>
    <scope>NUCLEOTIDE SEQUENCE [LARGE SCALE GENOMIC DNA]</scope>
    <source>
        <strain evidence="3 4">CBS 962.96</strain>
    </source>
</reference>
<feature type="compositionally biased region" description="Basic residues" evidence="1">
    <location>
        <begin position="513"/>
        <end position="522"/>
    </location>
</feature>
<dbReference type="OrthoDB" id="3239894at2759"/>
<organism evidence="3 4">
    <name type="scientific">Dendrothele bispora (strain CBS 962.96)</name>
    <dbReference type="NCBI Taxonomy" id="1314807"/>
    <lineage>
        <taxon>Eukaryota</taxon>
        <taxon>Fungi</taxon>
        <taxon>Dikarya</taxon>
        <taxon>Basidiomycota</taxon>
        <taxon>Agaricomycotina</taxon>
        <taxon>Agaricomycetes</taxon>
        <taxon>Agaricomycetidae</taxon>
        <taxon>Agaricales</taxon>
        <taxon>Agaricales incertae sedis</taxon>
        <taxon>Dendrothele</taxon>
    </lineage>
</organism>
<gene>
    <name evidence="3" type="ORF">K435DRAFT_819510</name>
</gene>
<evidence type="ECO:0000256" key="1">
    <source>
        <dbReference type="SAM" id="MobiDB-lite"/>
    </source>
</evidence>
<feature type="region of interest" description="Disordered" evidence="1">
    <location>
        <begin position="504"/>
        <end position="574"/>
    </location>
</feature>
<dbReference type="AlphaFoldDB" id="A0A4S8M262"/>
<evidence type="ECO:0000313" key="4">
    <source>
        <dbReference type="Proteomes" id="UP000297245"/>
    </source>
</evidence>
<dbReference type="PANTHER" id="PTHR46579">
    <property type="entry name" value="F5/8 TYPE C DOMAIN-CONTAINING PROTEIN-RELATED"/>
    <property type="match status" value="1"/>
</dbReference>
<accession>A0A4S8M262</accession>
<feature type="compositionally biased region" description="Acidic residues" evidence="1">
    <location>
        <begin position="528"/>
        <end position="539"/>
    </location>
</feature>